<evidence type="ECO:0000313" key="1">
    <source>
        <dbReference type="EMBL" id="CAH3133610.1"/>
    </source>
</evidence>
<name>A0ABN8P7Q1_9CNID</name>
<keyword evidence="2" id="KW-1185">Reference proteome</keyword>
<organism evidence="1 2">
    <name type="scientific">Porites lobata</name>
    <dbReference type="NCBI Taxonomy" id="104759"/>
    <lineage>
        <taxon>Eukaryota</taxon>
        <taxon>Metazoa</taxon>
        <taxon>Cnidaria</taxon>
        <taxon>Anthozoa</taxon>
        <taxon>Hexacorallia</taxon>
        <taxon>Scleractinia</taxon>
        <taxon>Fungiina</taxon>
        <taxon>Poritidae</taxon>
        <taxon>Porites</taxon>
    </lineage>
</organism>
<protein>
    <submittedName>
        <fullName evidence="1">Uncharacterized protein</fullName>
    </submittedName>
</protein>
<evidence type="ECO:0000313" key="2">
    <source>
        <dbReference type="Proteomes" id="UP001159405"/>
    </source>
</evidence>
<dbReference type="Proteomes" id="UP001159405">
    <property type="component" value="Unassembled WGS sequence"/>
</dbReference>
<proteinExistence type="predicted"/>
<sequence>MSALRKFEEKAVQTGCHSIIKDAEKYSSELHLTLTLQHHNPRATTEDGDEIGGKKLKTPLAKAQQKDCCDTLGEEECLWLGKLTKNRWEDSALDSGWKLKHLPVLKTIGMKASFFK</sequence>
<accession>A0ABN8P7Q1</accession>
<reference evidence="1 2" key="1">
    <citation type="submission" date="2022-05" db="EMBL/GenBank/DDBJ databases">
        <authorList>
            <consortium name="Genoscope - CEA"/>
            <person name="William W."/>
        </authorList>
    </citation>
    <scope>NUCLEOTIDE SEQUENCE [LARGE SCALE GENOMIC DNA]</scope>
</reference>
<gene>
    <name evidence="1" type="ORF">PLOB_00037012</name>
</gene>
<dbReference type="EMBL" id="CALNXK010000053">
    <property type="protein sequence ID" value="CAH3133610.1"/>
    <property type="molecule type" value="Genomic_DNA"/>
</dbReference>
<comment type="caution">
    <text evidence="1">The sequence shown here is derived from an EMBL/GenBank/DDBJ whole genome shotgun (WGS) entry which is preliminary data.</text>
</comment>